<gene>
    <name evidence="1" type="ORF">CF386_06765</name>
</gene>
<evidence type="ECO:0000313" key="2">
    <source>
        <dbReference type="Proteomes" id="UP000242175"/>
    </source>
</evidence>
<sequence>MIKSNIQKLDNIALKNALFMKAIQLSKKNSLIESALEKELQPEIYNKIKVVSYNHKILKIHVLSAPTQMYFNFLKSSLVSKLRETLDPHLINIESKVSPLLFEKTQIHQANNYKKLNKNSNGLESIQYLLSNDNLSPKMKKSLQKISKQLVKL</sequence>
<protein>
    <recommendedName>
        <fullName evidence="3">DUF721 domain-containing protein</fullName>
    </recommendedName>
</protein>
<evidence type="ECO:0008006" key="3">
    <source>
        <dbReference type="Google" id="ProtNLM"/>
    </source>
</evidence>
<dbReference type="EMBL" id="CP022355">
    <property type="protein sequence ID" value="ASK78718.1"/>
    <property type="molecule type" value="Genomic_DNA"/>
</dbReference>
<accession>A0A220VE72</accession>
<organism evidence="1 2">
    <name type="scientific">Paraphotobacterium marinum</name>
    <dbReference type="NCBI Taxonomy" id="1755811"/>
    <lineage>
        <taxon>Bacteria</taxon>
        <taxon>Pseudomonadati</taxon>
        <taxon>Pseudomonadota</taxon>
        <taxon>Gammaproteobacteria</taxon>
        <taxon>Vibrionales</taxon>
        <taxon>Vibrionaceae</taxon>
        <taxon>Paraphotobacterium</taxon>
    </lineage>
</organism>
<dbReference type="AlphaFoldDB" id="A0A220VE72"/>
<dbReference type="RefSeq" id="WP_089073626.1">
    <property type="nucleotide sequence ID" value="NZ_CBCSAM010000001.1"/>
</dbReference>
<keyword evidence="2" id="KW-1185">Reference proteome</keyword>
<reference evidence="1 2" key="1">
    <citation type="journal article" date="2016" name="Int. J. Syst. Evol. Microbiol.">
        <title>Paraphotobacterium marinum gen. nov., sp. nov., a member of the family Vibrionaceae, isolated from surface seawater.</title>
        <authorList>
            <person name="Huang Z."/>
            <person name="Dong C."/>
            <person name="Shao Z."/>
        </authorList>
    </citation>
    <scope>NUCLEOTIDE SEQUENCE [LARGE SCALE GENOMIC DNA]</scope>
    <source>
        <strain evidence="1 2">NSCS20N07D</strain>
    </source>
</reference>
<proteinExistence type="predicted"/>
<dbReference type="Proteomes" id="UP000242175">
    <property type="component" value="Chromosome large"/>
</dbReference>
<name>A0A220VE72_9GAMM</name>
<dbReference type="KEGG" id="pmai:CF386_06765"/>
<evidence type="ECO:0000313" key="1">
    <source>
        <dbReference type="EMBL" id="ASK78718.1"/>
    </source>
</evidence>